<gene>
    <name evidence="5" type="ORF">A2647_04370</name>
</gene>
<evidence type="ECO:0000313" key="6">
    <source>
        <dbReference type="Proteomes" id="UP000177370"/>
    </source>
</evidence>
<keyword evidence="2" id="KW-0812">Transmembrane</keyword>
<feature type="chain" id="PRO_5009527150" description="Cohesin domain-containing protein" evidence="3">
    <location>
        <begin position="26"/>
        <end position="451"/>
    </location>
</feature>
<protein>
    <recommendedName>
        <fullName evidence="4">Cohesin domain-containing protein</fullName>
    </recommendedName>
</protein>
<dbReference type="Proteomes" id="UP000177370">
    <property type="component" value="Unassembled WGS sequence"/>
</dbReference>
<dbReference type="AlphaFoldDB" id="A0A1F6V672"/>
<dbReference type="Gene3D" id="2.60.40.680">
    <property type="match status" value="1"/>
</dbReference>
<comment type="caution">
    <text evidence="5">The sequence shown here is derived from an EMBL/GenBank/DDBJ whole genome shotgun (WGS) entry which is preliminary data.</text>
</comment>
<dbReference type="GO" id="GO:0000272">
    <property type="term" value="P:polysaccharide catabolic process"/>
    <property type="evidence" value="ECO:0007669"/>
    <property type="project" value="InterPro"/>
</dbReference>
<dbReference type="Pfam" id="PF00963">
    <property type="entry name" value="Cohesin"/>
    <property type="match status" value="1"/>
</dbReference>
<reference evidence="5 6" key="1">
    <citation type="journal article" date="2016" name="Nat. Commun.">
        <title>Thousands of microbial genomes shed light on interconnected biogeochemical processes in an aquifer system.</title>
        <authorList>
            <person name="Anantharaman K."/>
            <person name="Brown C.T."/>
            <person name="Hug L.A."/>
            <person name="Sharon I."/>
            <person name="Castelle C.J."/>
            <person name="Probst A.J."/>
            <person name="Thomas B.C."/>
            <person name="Singh A."/>
            <person name="Wilkins M.J."/>
            <person name="Karaoz U."/>
            <person name="Brodie E.L."/>
            <person name="Williams K.H."/>
            <person name="Hubbard S.S."/>
            <person name="Banfield J.F."/>
        </authorList>
    </citation>
    <scope>NUCLEOTIDE SEQUENCE [LARGE SCALE GENOMIC DNA]</scope>
</reference>
<dbReference type="GO" id="GO:0030246">
    <property type="term" value="F:carbohydrate binding"/>
    <property type="evidence" value="ECO:0007669"/>
    <property type="project" value="InterPro"/>
</dbReference>
<dbReference type="InterPro" id="IPR002102">
    <property type="entry name" value="Cohesin_dom"/>
</dbReference>
<evidence type="ECO:0000256" key="2">
    <source>
        <dbReference type="SAM" id="Phobius"/>
    </source>
</evidence>
<dbReference type="InterPro" id="IPR013783">
    <property type="entry name" value="Ig-like_fold"/>
</dbReference>
<proteinExistence type="predicted"/>
<feature type="transmembrane region" description="Helical" evidence="2">
    <location>
        <begin position="369"/>
        <end position="387"/>
    </location>
</feature>
<evidence type="ECO:0000256" key="3">
    <source>
        <dbReference type="SAM" id="SignalP"/>
    </source>
</evidence>
<evidence type="ECO:0000313" key="5">
    <source>
        <dbReference type="EMBL" id="OGI65157.1"/>
    </source>
</evidence>
<feature type="domain" description="Cohesin" evidence="4">
    <location>
        <begin position="46"/>
        <end position="149"/>
    </location>
</feature>
<keyword evidence="2" id="KW-0472">Membrane</keyword>
<feature type="signal peptide" evidence="3">
    <location>
        <begin position="1"/>
        <end position="25"/>
    </location>
</feature>
<dbReference type="CDD" id="cd08547">
    <property type="entry name" value="Type_II_cohesin"/>
    <property type="match status" value="1"/>
</dbReference>
<keyword evidence="2" id="KW-1133">Transmembrane helix</keyword>
<keyword evidence="3" id="KW-0732">Signal</keyword>
<evidence type="ECO:0000256" key="1">
    <source>
        <dbReference type="SAM" id="Coils"/>
    </source>
</evidence>
<name>A0A1F6V672_9BACT</name>
<dbReference type="SUPFAM" id="SSF49384">
    <property type="entry name" value="Carbohydrate-binding domain"/>
    <property type="match status" value="1"/>
</dbReference>
<organism evidence="5 6">
    <name type="scientific">Candidatus Nomurabacteria bacterium RIFCSPHIGHO2_01_FULL_40_24b</name>
    <dbReference type="NCBI Taxonomy" id="1801739"/>
    <lineage>
        <taxon>Bacteria</taxon>
        <taxon>Candidatus Nomuraibacteriota</taxon>
    </lineage>
</organism>
<dbReference type="InterPro" id="IPR008965">
    <property type="entry name" value="CBM2/CBM3_carb-bd_dom_sf"/>
</dbReference>
<accession>A0A1F6V672</accession>
<dbReference type="EMBL" id="MFTP01000022">
    <property type="protein sequence ID" value="OGI65157.1"/>
    <property type="molecule type" value="Genomic_DNA"/>
</dbReference>
<feature type="coiled-coil region" evidence="1">
    <location>
        <begin position="401"/>
        <end position="449"/>
    </location>
</feature>
<evidence type="ECO:0000259" key="4">
    <source>
        <dbReference type="Pfam" id="PF00963"/>
    </source>
</evidence>
<keyword evidence="1" id="KW-0175">Coiled coil</keyword>
<dbReference type="Gene3D" id="2.60.40.10">
    <property type="entry name" value="Immunoglobulins"/>
    <property type="match status" value="1"/>
</dbReference>
<sequence>MKTQIKNIFLGIIFLVFFTSPFAQAQNNENRVEVFLSPRSGSFVEGTTFDVPILINTNNNSVEAIKIKINFDKDKLAIVQPSGGKSIVGLWSESPSYDNTLGTVSYVGTIADGIVTESGLVATITFNAISYGQATISVSFTSEILLNDGLETSAVLDLGRAEYSILKKISEGVSVFSETHPSEGKWYNNNSPILSWQEVNGASGFSFILDNKPFTIPDNITDSNENTKSFENLTDGLWYFHIKAIKNGAWGATGHFLLRIDTIPPAPFQLKVNHFPASVLLAGRTLVSFFTVDNLSGVDHYEIGSIDKNQPISEAPVFIENSSPFQVPLLENSTLKVIVRAIDKAGNIQESFINTDPPFIIWELIENNIALTAIIVLIAVYLGYFLVKNRRINPFRRKNTLDIIEHEIADYLQVKEKTNEENILEREKIAALEKGLENVKAEIEKQIENQP</sequence>